<keyword evidence="1" id="KW-1133">Transmembrane helix</keyword>
<dbReference type="AlphaFoldDB" id="A0AAE1KLS2"/>
<evidence type="ECO:0000313" key="3">
    <source>
        <dbReference type="Proteomes" id="UP001286313"/>
    </source>
</evidence>
<gene>
    <name evidence="2" type="ORF">Pcinc_016544</name>
</gene>
<feature type="transmembrane region" description="Helical" evidence="1">
    <location>
        <begin position="109"/>
        <end position="132"/>
    </location>
</feature>
<dbReference type="Proteomes" id="UP001286313">
    <property type="component" value="Unassembled WGS sequence"/>
</dbReference>
<feature type="transmembrane region" description="Helical" evidence="1">
    <location>
        <begin position="237"/>
        <end position="259"/>
    </location>
</feature>
<feature type="transmembrane region" description="Helical" evidence="1">
    <location>
        <begin position="199"/>
        <end position="217"/>
    </location>
</feature>
<feature type="transmembrane region" description="Helical" evidence="1">
    <location>
        <begin position="152"/>
        <end position="178"/>
    </location>
</feature>
<reference evidence="2" key="1">
    <citation type="submission" date="2023-10" db="EMBL/GenBank/DDBJ databases">
        <title>Genome assemblies of two species of porcelain crab, Petrolisthes cinctipes and Petrolisthes manimaculis (Anomura: Porcellanidae).</title>
        <authorList>
            <person name="Angst P."/>
        </authorList>
    </citation>
    <scope>NUCLEOTIDE SEQUENCE</scope>
    <source>
        <strain evidence="2">PB745_01</strain>
        <tissue evidence="2">Gill</tissue>
    </source>
</reference>
<feature type="transmembrane region" description="Helical" evidence="1">
    <location>
        <begin position="286"/>
        <end position="319"/>
    </location>
</feature>
<keyword evidence="1" id="KW-0472">Membrane</keyword>
<comment type="caution">
    <text evidence="2">The sequence shown here is derived from an EMBL/GenBank/DDBJ whole genome shotgun (WGS) entry which is preliminary data.</text>
</comment>
<organism evidence="2 3">
    <name type="scientific">Petrolisthes cinctipes</name>
    <name type="common">Flat porcelain crab</name>
    <dbReference type="NCBI Taxonomy" id="88211"/>
    <lineage>
        <taxon>Eukaryota</taxon>
        <taxon>Metazoa</taxon>
        <taxon>Ecdysozoa</taxon>
        <taxon>Arthropoda</taxon>
        <taxon>Crustacea</taxon>
        <taxon>Multicrustacea</taxon>
        <taxon>Malacostraca</taxon>
        <taxon>Eumalacostraca</taxon>
        <taxon>Eucarida</taxon>
        <taxon>Decapoda</taxon>
        <taxon>Pleocyemata</taxon>
        <taxon>Anomura</taxon>
        <taxon>Galatheoidea</taxon>
        <taxon>Porcellanidae</taxon>
        <taxon>Petrolisthes</taxon>
    </lineage>
</organism>
<keyword evidence="3" id="KW-1185">Reference proteome</keyword>
<proteinExistence type="predicted"/>
<keyword evidence="1" id="KW-0812">Transmembrane</keyword>
<dbReference type="EMBL" id="JAWQEG010001520">
    <property type="protein sequence ID" value="KAK3878856.1"/>
    <property type="molecule type" value="Genomic_DNA"/>
</dbReference>
<name>A0AAE1KLS2_PETCI</name>
<protein>
    <submittedName>
        <fullName evidence="2">Uncharacterized protein</fullName>
    </submittedName>
</protein>
<feature type="transmembrane region" description="Helical" evidence="1">
    <location>
        <begin position="13"/>
        <end position="37"/>
    </location>
</feature>
<evidence type="ECO:0000313" key="2">
    <source>
        <dbReference type="EMBL" id="KAK3878856.1"/>
    </source>
</evidence>
<sequence>MVAIHLHNCFQHWVIPLLLTLHGVGQITAVVGVAVFCDVTTQLRYNLHHVKLKQYSKRRIRVSWLTNKEKKLYGNLSFDNLREKTGSLIPKEGEVKDRKSAWFYITCKTFTYLSLAVLLPLTMVGCMVIYAIRTQSSTSKDCQPLMSFSQSLFGAYTLLYIVLFLCRFFKISCSPLCVKRINSSRRNHNNVKLSPEFENISVYPPGIAVVIYVVVLSPVNRLIKLQPYSSLQPLSNLLTGVFALFIIVWPITGLSWSLAGWQVMATITSSNGGSCDTMFLYYTRVAVAVFILPLLTLIFILFLYLIAIIVVGVGTMLYWCCCDSGIGSDVGSIIKYPYKNFSDQLQTKSNASSTDIPAKPYLRK</sequence>
<accession>A0AAE1KLS2</accession>
<evidence type="ECO:0000256" key="1">
    <source>
        <dbReference type="SAM" id="Phobius"/>
    </source>
</evidence>